<feature type="transmembrane region" description="Helical" evidence="9">
    <location>
        <begin position="256"/>
        <end position="276"/>
    </location>
</feature>
<dbReference type="PANTHER" id="PTHR11795:SF452">
    <property type="entry name" value="ABC TRANSPORTER PERMEASE PROTEIN"/>
    <property type="match status" value="1"/>
</dbReference>
<feature type="transmembrane region" description="Helical" evidence="9">
    <location>
        <begin position="224"/>
        <end position="249"/>
    </location>
</feature>
<keyword evidence="11" id="KW-1185">Reference proteome</keyword>
<reference evidence="10 11" key="1">
    <citation type="journal article" date="2019" name="Int. J. Syst. Evol. Microbiol.">
        <title>The Global Catalogue of Microorganisms (GCM) 10K type strain sequencing project: providing services to taxonomists for standard genome sequencing and annotation.</title>
        <authorList>
            <consortium name="The Broad Institute Genomics Platform"/>
            <consortium name="The Broad Institute Genome Sequencing Center for Infectious Disease"/>
            <person name="Wu L."/>
            <person name="Ma J."/>
        </authorList>
    </citation>
    <scope>NUCLEOTIDE SEQUENCE [LARGE SCALE GENOMIC DNA]</scope>
    <source>
        <strain evidence="10 11">JCM 14546</strain>
    </source>
</reference>
<keyword evidence="4 9" id="KW-0812">Transmembrane</keyword>
<dbReference type="EMBL" id="BAAANO010000013">
    <property type="protein sequence ID" value="GAA2005365.1"/>
    <property type="molecule type" value="Genomic_DNA"/>
</dbReference>
<evidence type="ECO:0000256" key="6">
    <source>
        <dbReference type="ARBA" id="ARBA00022989"/>
    </source>
</evidence>
<comment type="caution">
    <text evidence="10">The sequence shown here is derived from an EMBL/GenBank/DDBJ whole genome shotgun (WGS) entry which is preliminary data.</text>
</comment>
<evidence type="ECO:0000256" key="2">
    <source>
        <dbReference type="ARBA" id="ARBA00022448"/>
    </source>
</evidence>
<keyword evidence="2" id="KW-0813">Transport</keyword>
<dbReference type="Pfam" id="PF02653">
    <property type="entry name" value="BPD_transp_2"/>
    <property type="match status" value="1"/>
</dbReference>
<keyword evidence="5" id="KW-0029">Amino-acid transport</keyword>
<feature type="transmembrane region" description="Helical" evidence="9">
    <location>
        <begin position="12"/>
        <end position="32"/>
    </location>
</feature>
<sequence length="288" mass="29876">MDLLLQQVFNGLALGGVYCLVAIGLTLVFGVLRIPNLAHGSLYMLGAYVTYFALTTLGVPYIAAIGIAIVVLAGVGVLMERLIFHPLRNKPHTHHMIAAIGAMFFFQALAQAIWGADFRQMPSPVSGNATILGAQVDWQRIIIVVTAVLILGLLAVFMKRSVHGQSIEAIEQDRTGASLVGINPDRVSMLTLGLSAALAAIAAGLVAPINLLSPTMGVALDTKIFAIIILGGLGSVPGAIVGGFALGVAESLASTYISSGVGEAIAFLVLIAVLAIKPQGLFTKAVAR</sequence>
<feature type="transmembrane region" description="Helical" evidence="9">
    <location>
        <begin position="60"/>
        <end position="84"/>
    </location>
</feature>
<evidence type="ECO:0000256" key="3">
    <source>
        <dbReference type="ARBA" id="ARBA00022475"/>
    </source>
</evidence>
<dbReference type="CDD" id="cd06582">
    <property type="entry name" value="TM_PBP1_LivH_like"/>
    <property type="match status" value="1"/>
</dbReference>
<evidence type="ECO:0000256" key="1">
    <source>
        <dbReference type="ARBA" id="ARBA00004651"/>
    </source>
</evidence>
<evidence type="ECO:0000256" key="9">
    <source>
        <dbReference type="SAM" id="Phobius"/>
    </source>
</evidence>
<accession>A0ABN2TCX4</accession>
<evidence type="ECO:0000256" key="8">
    <source>
        <dbReference type="ARBA" id="ARBA00037998"/>
    </source>
</evidence>
<comment type="subcellular location">
    <subcellularLocation>
        <location evidence="1">Cell membrane</location>
        <topology evidence="1">Multi-pass membrane protein</topology>
    </subcellularLocation>
</comment>
<gene>
    <name evidence="10" type="ORF">GCM10009755_13750</name>
</gene>
<dbReference type="InterPro" id="IPR052157">
    <property type="entry name" value="BCAA_transport_permease"/>
</dbReference>
<feature type="transmembrane region" description="Helical" evidence="9">
    <location>
        <begin position="189"/>
        <end position="212"/>
    </location>
</feature>
<keyword evidence="3" id="KW-1003">Cell membrane</keyword>
<dbReference type="Proteomes" id="UP001500755">
    <property type="component" value="Unassembled WGS sequence"/>
</dbReference>
<keyword evidence="7 9" id="KW-0472">Membrane</keyword>
<dbReference type="RefSeq" id="WP_344308217.1">
    <property type="nucleotide sequence ID" value="NZ_BAAANO010000013.1"/>
</dbReference>
<dbReference type="PANTHER" id="PTHR11795">
    <property type="entry name" value="BRANCHED-CHAIN AMINO ACID TRANSPORT SYSTEM PERMEASE PROTEIN LIVH"/>
    <property type="match status" value="1"/>
</dbReference>
<evidence type="ECO:0000313" key="11">
    <source>
        <dbReference type="Proteomes" id="UP001500755"/>
    </source>
</evidence>
<evidence type="ECO:0000256" key="4">
    <source>
        <dbReference type="ARBA" id="ARBA00022692"/>
    </source>
</evidence>
<feature type="transmembrane region" description="Helical" evidence="9">
    <location>
        <begin position="37"/>
        <end position="54"/>
    </location>
</feature>
<proteinExistence type="inferred from homology"/>
<protein>
    <submittedName>
        <fullName evidence="10">Branched-chain amino acid ABC transporter permease</fullName>
    </submittedName>
</protein>
<keyword evidence="6 9" id="KW-1133">Transmembrane helix</keyword>
<evidence type="ECO:0000313" key="10">
    <source>
        <dbReference type="EMBL" id="GAA2005365.1"/>
    </source>
</evidence>
<name>A0ABN2TCX4_9MICO</name>
<feature type="transmembrane region" description="Helical" evidence="9">
    <location>
        <begin position="96"/>
        <end position="114"/>
    </location>
</feature>
<evidence type="ECO:0000256" key="5">
    <source>
        <dbReference type="ARBA" id="ARBA00022970"/>
    </source>
</evidence>
<comment type="similarity">
    <text evidence="8">Belongs to the binding-protein-dependent transport system permease family. LivHM subfamily.</text>
</comment>
<organism evidence="10 11">
    <name type="scientific">Brevibacterium samyangense</name>
    <dbReference type="NCBI Taxonomy" id="366888"/>
    <lineage>
        <taxon>Bacteria</taxon>
        <taxon>Bacillati</taxon>
        <taxon>Actinomycetota</taxon>
        <taxon>Actinomycetes</taxon>
        <taxon>Micrococcales</taxon>
        <taxon>Brevibacteriaceae</taxon>
        <taxon>Brevibacterium</taxon>
    </lineage>
</organism>
<feature type="transmembrane region" description="Helical" evidence="9">
    <location>
        <begin position="138"/>
        <end position="157"/>
    </location>
</feature>
<evidence type="ECO:0000256" key="7">
    <source>
        <dbReference type="ARBA" id="ARBA00023136"/>
    </source>
</evidence>
<dbReference type="InterPro" id="IPR001851">
    <property type="entry name" value="ABC_transp_permease"/>
</dbReference>